<dbReference type="Gene3D" id="1.25.40.10">
    <property type="entry name" value="Tetratricopeptide repeat domain"/>
    <property type="match status" value="1"/>
</dbReference>
<reference evidence="1 2" key="1">
    <citation type="submission" date="2013-09" db="EMBL/GenBank/DDBJ databases">
        <title>Corchorus capsularis genome sequencing.</title>
        <authorList>
            <person name="Alam M."/>
            <person name="Haque M.S."/>
            <person name="Islam M.S."/>
            <person name="Emdad E.M."/>
            <person name="Islam M.M."/>
            <person name="Ahmed B."/>
            <person name="Halim A."/>
            <person name="Hossen Q.M.M."/>
            <person name="Hossain M.Z."/>
            <person name="Ahmed R."/>
            <person name="Khan M.M."/>
            <person name="Islam R."/>
            <person name="Rashid M.M."/>
            <person name="Khan S.A."/>
            <person name="Rahman M.S."/>
            <person name="Alam M."/>
        </authorList>
    </citation>
    <scope>NUCLEOTIDE SEQUENCE [LARGE SCALE GENOMIC DNA]</scope>
    <source>
        <strain evidence="2">cv. CVL-1</strain>
        <tissue evidence="1">Whole seedling</tissue>
    </source>
</reference>
<gene>
    <name evidence="1" type="ORF">CCACVL1_11203</name>
</gene>
<dbReference type="OrthoDB" id="835295at2759"/>
<dbReference type="GO" id="GO:0009451">
    <property type="term" value="P:RNA modification"/>
    <property type="evidence" value="ECO:0007669"/>
    <property type="project" value="InterPro"/>
</dbReference>
<dbReference type="PANTHER" id="PTHR47926">
    <property type="entry name" value="PENTATRICOPEPTIDE REPEAT-CONTAINING PROTEIN"/>
    <property type="match status" value="1"/>
</dbReference>
<dbReference type="STRING" id="210143.A0A1R3IMH0"/>
<evidence type="ECO:0008006" key="3">
    <source>
        <dbReference type="Google" id="ProtNLM"/>
    </source>
</evidence>
<protein>
    <recommendedName>
        <fullName evidence="3">Pentatricopeptide repeat-containing protein</fullName>
    </recommendedName>
</protein>
<organism evidence="1 2">
    <name type="scientific">Corchorus capsularis</name>
    <name type="common">Jute</name>
    <dbReference type="NCBI Taxonomy" id="210143"/>
    <lineage>
        <taxon>Eukaryota</taxon>
        <taxon>Viridiplantae</taxon>
        <taxon>Streptophyta</taxon>
        <taxon>Embryophyta</taxon>
        <taxon>Tracheophyta</taxon>
        <taxon>Spermatophyta</taxon>
        <taxon>Magnoliopsida</taxon>
        <taxon>eudicotyledons</taxon>
        <taxon>Gunneridae</taxon>
        <taxon>Pentapetalae</taxon>
        <taxon>rosids</taxon>
        <taxon>malvids</taxon>
        <taxon>Malvales</taxon>
        <taxon>Malvaceae</taxon>
        <taxon>Grewioideae</taxon>
        <taxon>Apeibeae</taxon>
        <taxon>Corchorus</taxon>
    </lineage>
</organism>
<sequence>MNSSFPSHAHSLLSNFNSPLELKQAHALLIKTNSPLSLLPANRVASVCALSPDFSYAHKLFTQFPEPQIDVWNSCLKAFAESDSPSDAILLFGRLREFDVLPNGFTCAFVLKACTALLDEKSGRIIHGFIEKLGFKRNLAFDPGC</sequence>
<dbReference type="InterPro" id="IPR046960">
    <property type="entry name" value="PPR_At4g14850-like_plant"/>
</dbReference>
<accession>A0A1R3IMH0</accession>
<comment type="caution">
    <text evidence="1">The sequence shown here is derived from an EMBL/GenBank/DDBJ whole genome shotgun (WGS) entry which is preliminary data.</text>
</comment>
<dbReference type="InterPro" id="IPR011990">
    <property type="entry name" value="TPR-like_helical_dom_sf"/>
</dbReference>
<keyword evidence="2" id="KW-1185">Reference proteome</keyword>
<proteinExistence type="predicted"/>
<evidence type="ECO:0000313" key="2">
    <source>
        <dbReference type="Proteomes" id="UP000188268"/>
    </source>
</evidence>
<dbReference type="EMBL" id="AWWV01009834">
    <property type="protein sequence ID" value="OMO83775.1"/>
    <property type="molecule type" value="Genomic_DNA"/>
</dbReference>
<dbReference type="PANTHER" id="PTHR47926:SF458">
    <property type="entry name" value="PENTATRICOPEPTIDE REPEAT-CONTAINING PROTEIN"/>
    <property type="match status" value="1"/>
</dbReference>
<evidence type="ECO:0000313" key="1">
    <source>
        <dbReference type="EMBL" id="OMO83775.1"/>
    </source>
</evidence>
<dbReference type="AlphaFoldDB" id="A0A1R3IMH0"/>
<dbReference type="Proteomes" id="UP000188268">
    <property type="component" value="Unassembled WGS sequence"/>
</dbReference>
<dbReference type="Gramene" id="OMO83775">
    <property type="protein sequence ID" value="OMO83775"/>
    <property type="gene ID" value="CCACVL1_11203"/>
</dbReference>
<name>A0A1R3IMH0_COCAP</name>
<dbReference type="GO" id="GO:0003723">
    <property type="term" value="F:RNA binding"/>
    <property type="evidence" value="ECO:0007669"/>
    <property type="project" value="InterPro"/>
</dbReference>